<name>A0AAD6APF1_9TELE</name>
<gene>
    <name evidence="2" type="ORF">JOQ06_004910</name>
</gene>
<reference evidence="2" key="1">
    <citation type="submission" date="2022-11" db="EMBL/GenBank/DDBJ databases">
        <title>Chromosome-level genome of Pogonophryne albipinna.</title>
        <authorList>
            <person name="Jo E."/>
        </authorList>
    </citation>
    <scope>NUCLEOTIDE SEQUENCE</scope>
    <source>
        <strain evidence="2">SGF0006</strain>
        <tissue evidence="2">Muscle</tissue>
    </source>
</reference>
<feature type="region of interest" description="Disordered" evidence="1">
    <location>
        <begin position="1135"/>
        <end position="1154"/>
    </location>
</feature>
<dbReference type="PANTHER" id="PTHR46704">
    <property type="entry name" value="CXC DOMAIN-CONTAINING PROTEIN-RELATED"/>
    <property type="match status" value="1"/>
</dbReference>
<accession>A0AAD6APF1</accession>
<proteinExistence type="predicted"/>
<feature type="region of interest" description="Disordered" evidence="1">
    <location>
        <begin position="1052"/>
        <end position="1075"/>
    </location>
</feature>
<feature type="compositionally biased region" description="Basic and acidic residues" evidence="1">
    <location>
        <begin position="1065"/>
        <end position="1075"/>
    </location>
</feature>
<feature type="region of interest" description="Disordered" evidence="1">
    <location>
        <begin position="2019"/>
        <end position="2044"/>
    </location>
</feature>
<feature type="compositionally biased region" description="Polar residues" evidence="1">
    <location>
        <begin position="2020"/>
        <end position="2041"/>
    </location>
</feature>
<dbReference type="Proteomes" id="UP001219934">
    <property type="component" value="Unassembled WGS sequence"/>
</dbReference>
<comment type="caution">
    <text evidence="2">The sequence shown here is derived from an EMBL/GenBank/DDBJ whole genome shotgun (WGS) entry which is preliminary data.</text>
</comment>
<evidence type="ECO:0000313" key="3">
    <source>
        <dbReference type="Proteomes" id="UP001219934"/>
    </source>
</evidence>
<evidence type="ECO:0000256" key="1">
    <source>
        <dbReference type="SAM" id="MobiDB-lite"/>
    </source>
</evidence>
<feature type="non-terminal residue" evidence="2">
    <location>
        <position position="2093"/>
    </location>
</feature>
<keyword evidence="3" id="KW-1185">Reference proteome</keyword>
<dbReference type="EMBL" id="JAPTMU010000017">
    <property type="protein sequence ID" value="KAJ4929300.1"/>
    <property type="molecule type" value="Genomic_DNA"/>
</dbReference>
<organism evidence="2 3">
    <name type="scientific">Pogonophryne albipinna</name>
    <dbReference type="NCBI Taxonomy" id="1090488"/>
    <lineage>
        <taxon>Eukaryota</taxon>
        <taxon>Metazoa</taxon>
        <taxon>Chordata</taxon>
        <taxon>Craniata</taxon>
        <taxon>Vertebrata</taxon>
        <taxon>Euteleostomi</taxon>
        <taxon>Actinopterygii</taxon>
        <taxon>Neopterygii</taxon>
        <taxon>Teleostei</taxon>
        <taxon>Neoteleostei</taxon>
        <taxon>Acanthomorphata</taxon>
        <taxon>Eupercaria</taxon>
        <taxon>Perciformes</taxon>
        <taxon>Notothenioidei</taxon>
        <taxon>Pogonophryne</taxon>
    </lineage>
</organism>
<dbReference type="PANTHER" id="PTHR46704:SF9">
    <property type="entry name" value="BHLH DOMAIN-CONTAINING PROTEIN"/>
    <property type="match status" value="1"/>
</dbReference>
<evidence type="ECO:0000313" key="2">
    <source>
        <dbReference type="EMBL" id="KAJ4929300.1"/>
    </source>
</evidence>
<sequence length="2093" mass="237935">MKQEEMETENNMWKLRANRARKILSTFEFGPFHNSMKCLEFNVGFSAKKNISVDNLRDSHLLEVAKFAIAMNSSKQDFIMEILEHNFDFGLQSEYQQNVFTLEIMNRVRELENCEDAIKFSNEVFDLPVRPCMGNVKHQLSNIMKIECKFSPLLPPHSQANTSEHISQKSLDLYPFCQEIGLKLNINNHLPKKLDIKKLSNGSITEVTNFAEKLCGTFEQTCLDILRHNFSFDFQSEDPDLDRNILARIPFLVEKQNLSNCVILGTGTRKRSSIMVKLDCQSNQKVDACKADSLQTVKIDQQVGRSTDFGQQDELNLKLWKCRSNQIEQVLSVPHEEHCPLYSFPRCKKLGIDFNVGSGFKQNLDLELLTNGIMVELNTFAATLISAQKHFITEILEYNCDLDLRNELHRSAYTHQVWRRINVSHLKKMDSSDYRKKKLFELPDLMCLQNPTKYCPKCLQERSHKLFQDDSDRSHMHHLHPLAMADIISGDANCTEQRTARDQSSTLSGREETIMAKYPSCKEIGFILFVDKDKPTNKFDTNVLTNEIIHEVVRFTKKLCGTKNCIIKDVLEHNFNMGMQGRHFTPTIPNQTLTPDWFNKVYVIHQYASKRETTVKKITFPLQTEKERADDYTCPVVESDLDSDKFTDSGNCGIQDNLNNPNNSLSLDIPEQLKSRCLVILAPLHTTDDISSSLPTVNSNANKTNQGGCFEVNAQTQTSKNTLNIGDLKQEEMETENNMWKLRANRARKILSTFEFGPFNNSKKLGLEFHVGFGAKQNIRVDNLRDTHLLEVATFALAMNSSKQDFIMEILEHNFNFDLQSEYQRNIFTLEIMNRVRMLENSKDAIKFSNEICVLTIFPGMGDVKPQLGNILKMEECDAAPGFSTHSQAKTSEHFSQKDVDLYPFCQEIGLKLNVNNHQPNKLDINKLTNGSVAEVTNFAEKLCGTFEQICLDILTHNFDFHLQSGDPDLARSIVARIHATVEQRNLTCYVKPFKGPKKLGKEHLWGKLKLKNNLNTDGCSAGSSHTAITNQEVGNSLEKAKRYEEKYVNTGCPTTDLSSEDEAGERGKRRGDSRNVVADNHKHCLDFEFEDIPEDAGFHHTCYRRFTDKKAMTKVERRLAREGDQDVREDLEVEPIPSSTHRSQTEKLRSRSGLPIAGSGPVLPAWCIICKMKEKMIIKAGKRQRDQLCKTETLSAGKLQKAAEKKDDQSVLLHIKDKDCVALEVRYHKSCYSQYTKFLLRPDKPETEQDEPMFDASYKLFCERIIRQRLLVNNEVLRMGQLRKAFIDMVKTNEGVDASNYRQDLLKKRLAQDFPQLAFHMPTKRNVCELVFAETLSKDALVDMLPDSSVIEASPTEMSTVNTILKRSVQIADQLELDHIVLVFDQAIYAKAQQIRWKDVELTKRLVIRLGEFHTCMSYLSILGKRFGDAGLQDILIESEVVAPGSINGVLNGHHYNRSMRAHKLLYESLQRIRFITFMDSLPPQERAACMDFITEMECAFPDRLMDVLSADQRFDNMCSKYADFVQRRSTENATFAFWSSYIDMMQLLLLFVRATRESNWQLHLSTVRLMMPWFFAYDRVNYARYLPAYWLEMMNLPVTHPSCHSDMNVKGQWTVQRQSVHGFASIACDQAIEQTLNRDAKTKGGWTGITQNRSVVYRWILSQHERAAIARQCESMAGISPELRTRKDLDKTRISADAKAVSRILDTIDSMLNPFDVHQHGIVCLSSGRVATGEITKDLLVASEKGENAVKEFMEQRLLSKTVDIFAPIISQKLKTLSDQKKPPKKSTAGKEVILRADKKLFSRLLILGQSRKIEMREILSYSLGTVSYPLASADGSLAKTNKSALMDLLESKGGECLVDKVPIGGAILFDGMAVMQAMRSRPATFGELAETILQSILQLALHHKCTRIDFVTDRYPPISIKSLERSRRADTGSQLITIFSPDQKTPTQWKKFLSDGKNKEALAEFLYVAWTYADLTTVGKNLSLPNPVYMESDGESETSCVKRRFAKPPDVHCPTVLTESSQYPSVPTPNASSASGGSHSEDVLSIHQADNGFCGSYLAELDQSMDHCNDGLPTYNSSPYHAMPLEKASN</sequence>
<protein>
    <submittedName>
        <fullName evidence="2">Uncharacterized protein</fullName>
    </submittedName>
</protein>